<evidence type="ECO:0000256" key="1">
    <source>
        <dbReference type="SAM" id="Phobius"/>
    </source>
</evidence>
<evidence type="ECO:0000313" key="2">
    <source>
        <dbReference type="EMBL" id="MBT9318061.1"/>
    </source>
</evidence>
<dbReference type="NCBIfam" id="NF033465">
    <property type="entry name" value="PTPA-CTERM"/>
    <property type="match status" value="1"/>
</dbReference>
<evidence type="ECO:0000313" key="3">
    <source>
        <dbReference type="Proteomes" id="UP000717364"/>
    </source>
</evidence>
<dbReference type="Proteomes" id="UP000717364">
    <property type="component" value="Unassembled WGS sequence"/>
</dbReference>
<sequence length="47" mass="5010">MGSLESWQLNIEGTAAIPTPALLPGLIGMGMAALRKRRQNDTVTEEA</sequence>
<feature type="transmembrane region" description="Helical" evidence="1">
    <location>
        <begin position="15"/>
        <end position="34"/>
    </location>
</feature>
<keyword evidence="1" id="KW-0472">Membrane</keyword>
<keyword evidence="1" id="KW-1133">Transmembrane helix</keyword>
<name>A0A947DJ82_9CYAN</name>
<comment type="caution">
    <text evidence="2">The sequence shown here is derived from an EMBL/GenBank/DDBJ whole genome shotgun (WGS) entry which is preliminary data.</text>
</comment>
<keyword evidence="1" id="KW-0812">Transmembrane</keyword>
<reference evidence="2" key="1">
    <citation type="submission" date="2020-11" db="EMBL/GenBank/DDBJ databases">
        <authorList>
            <person name="Konstantinou D."/>
            <person name="Gkelis S."/>
            <person name="Popin R."/>
            <person name="Fewer D."/>
            <person name="Sivonen K."/>
        </authorList>
    </citation>
    <scope>NUCLEOTIDE SEQUENCE</scope>
    <source>
        <strain evidence="2">TAU-MAC 1115</strain>
    </source>
</reference>
<dbReference type="AlphaFoldDB" id="A0A947DJ82"/>
<proteinExistence type="predicted"/>
<organism evidence="2 3">
    <name type="scientific">Leptothoe spongobia TAU-MAC 1115</name>
    <dbReference type="NCBI Taxonomy" id="1967444"/>
    <lineage>
        <taxon>Bacteria</taxon>
        <taxon>Bacillati</taxon>
        <taxon>Cyanobacteriota</taxon>
        <taxon>Cyanophyceae</taxon>
        <taxon>Nodosilineales</taxon>
        <taxon>Cymatolegaceae</taxon>
        <taxon>Leptothoe</taxon>
        <taxon>Leptothoe spongobia</taxon>
    </lineage>
</organism>
<accession>A0A947DJ82</accession>
<protein>
    <submittedName>
        <fullName evidence="2">PTPA-CTERM sorting domain-containing protein</fullName>
    </submittedName>
</protein>
<dbReference type="EMBL" id="JADOES010000080">
    <property type="protein sequence ID" value="MBT9318061.1"/>
    <property type="molecule type" value="Genomic_DNA"/>
</dbReference>
<keyword evidence="3" id="KW-1185">Reference proteome</keyword>
<reference evidence="2" key="2">
    <citation type="journal article" date="2021" name="Mar. Drugs">
        <title>Genome Reduction and Secondary Metabolism of the Marine Sponge-Associated Cyanobacterium Leptothoe.</title>
        <authorList>
            <person name="Konstantinou D."/>
            <person name="Popin R.V."/>
            <person name="Fewer D.P."/>
            <person name="Sivonen K."/>
            <person name="Gkelis S."/>
        </authorList>
    </citation>
    <scope>NUCLEOTIDE SEQUENCE</scope>
    <source>
        <strain evidence="2">TAU-MAC 1115</strain>
    </source>
</reference>
<gene>
    <name evidence="2" type="ORF">IXB50_21860</name>
</gene>